<dbReference type="GO" id="GO:0008278">
    <property type="term" value="C:cohesin complex"/>
    <property type="evidence" value="ECO:0007669"/>
    <property type="project" value="TreeGrafter"/>
</dbReference>
<dbReference type="InterPro" id="IPR002669">
    <property type="entry name" value="UreD"/>
</dbReference>
<feature type="compositionally biased region" description="Acidic residues" evidence="3">
    <location>
        <begin position="1448"/>
        <end position="1466"/>
    </location>
</feature>
<dbReference type="InterPro" id="IPR013721">
    <property type="entry name" value="STAG"/>
</dbReference>
<keyword evidence="6" id="KW-1185">Reference proteome</keyword>
<evidence type="ECO:0000256" key="3">
    <source>
        <dbReference type="SAM" id="MobiDB-lite"/>
    </source>
</evidence>
<dbReference type="GO" id="GO:0016151">
    <property type="term" value="F:nickel cation binding"/>
    <property type="evidence" value="ECO:0007669"/>
    <property type="project" value="InterPro"/>
</dbReference>
<feature type="domain" description="SCD" evidence="4">
    <location>
        <begin position="789"/>
        <end position="872"/>
    </location>
</feature>
<dbReference type="GO" id="GO:0000785">
    <property type="term" value="C:chromatin"/>
    <property type="evidence" value="ECO:0007669"/>
    <property type="project" value="TreeGrafter"/>
</dbReference>
<evidence type="ECO:0000313" key="6">
    <source>
        <dbReference type="Proteomes" id="UP000001056"/>
    </source>
</evidence>
<dbReference type="InterPro" id="IPR056396">
    <property type="entry name" value="HEAT_SCC3-SA"/>
</dbReference>
<feature type="region of interest" description="Disordered" evidence="3">
    <location>
        <begin position="1527"/>
        <end position="1642"/>
    </location>
</feature>
<dbReference type="InterPro" id="IPR039662">
    <property type="entry name" value="Cohesin_Scc3/SA"/>
</dbReference>
<evidence type="ECO:0000259" key="4">
    <source>
        <dbReference type="PROSITE" id="PS51425"/>
    </source>
</evidence>
<keyword evidence="2" id="KW-0175">Coiled coil</keyword>
<evidence type="ECO:0000256" key="1">
    <source>
        <dbReference type="ARBA" id="ARBA00023186"/>
    </source>
</evidence>
<feature type="compositionally biased region" description="Basic residues" evidence="3">
    <location>
        <begin position="499"/>
        <end position="522"/>
    </location>
</feature>
<accession>Q2HAS3</accession>
<dbReference type="OrthoDB" id="498590at2759"/>
<feature type="coiled-coil region" evidence="2">
    <location>
        <begin position="753"/>
        <end position="780"/>
    </location>
</feature>
<dbReference type="GO" id="GO:0005634">
    <property type="term" value="C:nucleus"/>
    <property type="evidence" value="ECO:0007669"/>
    <property type="project" value="TreeGrafter"/>
</dbReference>
<dbReference type="eggNOG" id="KOG2011">
    <property type="taxonomic scope" value="Eukaryota"/>
</dbReference>
<dbReference type="PANTHER" id="PTHR11199:SF0">
    <property type="entry name" value="LD34181P-RELATED"/>
    <property type="match status" value="1"/>
</dbReference>
<feature type="compositionally biased region" description="Acidic residues" evidence="3">
    <location>
        <begin position="464"/>
        <end position="493"/>
    </location>
</feature>
<dbReference type="Pfam" id="PF01774">
    <property type="entry name" value="UreD"/>
    <property type="match status" value="1"/>
</dbReference>
<dbReference type="GO" id="GO:0007062">
    <property type="term" value="P:sister chromatid cohesion"/>
    <property type="evidence" value="ECO:0007669"/>
    <property type="project" value="UniProtKB-ARBA"/>
</dbReference>
<gene>
    <name evidence="5" type="ORF">CHGG_02681</name>
</gene>
<evidence type="ECO:0000313" key="5">
    <source>
        <dbReference type="EMBL" id="EAQ90746.1"/>
    </source>
</evidence>
<dbReference type="InterPro" id="IPR016024">
    <property type="entry name" value="ARM-type_fold"/>
</dbReference>
<dbReference type="Pfam" id="PF08514">
    <property type="entry name" value="STAG"/>
    <property type="match status" value="1"/>
</dbReference>
<dbReference type="InterPro" id="IPR020839">
    <property type="entry name" value="SCD"/>
</dbReference>
<sequence length="1642" mass="181964">MNSPFPKSSSADGKGCIIVRRLPTGVSDLETFEYQYPLKLVTPKRPPQTSALVYLLSYGGGLVGGDQVNLTIEVKTGARLSLATQGHTKIFKSASPDIVTRQIMRVNIATGAAVCLLPDPVQPFARSVYEQIQIFRLAQNASLCLLDWVTEGRTALGEHWSFVKWVGRNEVWTVAEDQGVQDRLLVRDVAILDSKRVHPQLPVLCESMNGHSVFGTLILRGPLMKSVGEFFLAEFGALPRLGARDWRNDDAKDSKDSVDRLSPLDKWRAERHQKEKDNKVLWSAASVRGCVVVKFGAPTVEAGRLWVGSMLTKEGSIAQNFGEQALMCLRCFPESISQSRTLLASRAVVGLMPCRTEYKSRRVRIPVLSHLRVNGGAKHHTTRCSAVSRPSQHSQAGVRTSGTPRVNKKSLFGRQPLMETSDNTPTSSPAPTSTARRSGRVTKAPAKFTPDAPAATKRKRNAEHDDDDAENESPDEIDDVSDSNDDDADDTATEEPRRASKKKKPSSSHAAKSRKPAAKKPKINGSALASEPIHGAQLPSRPKKAVRIAIAQGDAKGLYGGCPSRSYARATRAMLTMLTADIFASGDLPDKVATEWYHKYQEDDAAAVTDLVNCILLSAGCDQQVTQDDIRDPENCSNRLADLQNVYTEEGITDYPLISKAKSTKSFRDLLVGFFRSLVTVLHETDVLYKDSTLMENIARWVASMSSSTLRPFRHTATTVALAMEAALVEVARKLDDRITKMTQQVDTEKGRKGKNKERLAVIQKTLDEAEQNRQLCQEQVTDFFETVFVHRYRDIDAKIRTECVEALGTWIWFLPTFFEKPEYLRYLGWMLSDITSQTRQEVLKQLARILKRDAEKLGHFIDRFRPRLVEMATKDADVGVRVVAISVIQILKDTGMLEPDEIDSIGRLIFDSELRVRRAVIDFFAGCVNDSIETKMEELGGSDMVDELFGDDEDDDYFSPRRDWISIKCLAELLAAYDAQLEEENQTLPVRGLDIAVEMIQAVAPENQISLAAQVLYEKIDQVKNWELLSGYLLYDHTTSTKSRSSSKRTSNEATLKSAVAPEGNEEPVLLEVLASAVRLSLASTSETDRSRRKQRPDVADGAEDSAVHLASIIPRLLNKYGAEASTAIVVLRLEHFLPLDVFQQLRQDSTTYSRLLDEICTQFERHADRGVLAEATTALLHARKYDELEEMTDTKIADLWETVINALRHLDKTQELNHRGNMGPAAISQLGTILLKISKLTSIADCIEVLEADGQSEDSSNPVIELLICTIHRGKLDQVDEALDDLEDEAVSYAIQAAHFYFMWKVRTLVSAVQSSTNIPIRTIERLSTLRQTCADNLIWTLSSRGTNDELRLFATGALCDLHVLFASLRETVNQQHQQQESRHDYRELEPLYEPIQPGLTNELIEIYNAAERAYARITKRALNEPTADEQRRQQQQDPTQPPNGGDDDDDGDDDDEEDEEEAAADAAMSPTERKGKELKLERALCELAGKLVLAILAKTVDQIGPQAGKLRRRMTRPKLRERVAAGGGGAVGRKRDKGKGKAAASIAKTKAAAAGTAGNGTSASTAAGSKRAALSEEIVVEDDDSDLSEVEEAEPEPEEGSMEDLRRRELLDDPIEDEELEDGDGGGDKMDEDESVLGD</sequence>
<dbReference type="Proteomes" id="UP000001056">
    <property type="component" value="Unassembled WGS sequence"/>
</dbReference>
<dbReference type="Gene3D" id="1.25.10.10">
    <property type="entry name" value="Leucine-rich Repeat Variant"/>
    <property type="match status" value="1"/>
</dbReference>
<dbReference type="OMA" id="FVANVQD"/>
<dbReference type="RefSeq" id="XP_001229197.1">
    <property type="nucleotide sequence ID" value="XM_001229196.1"/>
</dbReference>
<feature type="compositionally biased region" description="Acidic residues" evidence="3">
    <location>
        <begin position="1581"/>
        <end position="1605"/>
    </location>
</feature>
<protein>
    <recommendedName>
        <fullName evidence="4">SCD domain-containing protein</fullName>
    </recommendedName>
</protein>
<name>Q2HAS3_CHAGB</name>
<dbReference type="HOGENOM" id="CLU_003254_0_0_1"/>
<dbReference type="InParanoid" id="Q2HAS3"/>
<dbReference type="PANTHER" id="PTHR11199">
    <property type="entry name" value="STROMAL ANTIGEN"/>
    <property type="match status" value="1"/>
</dbReference>
<dbReference type="SUPFAM" id="SSF48371">
    <property type="entry name" value="ARM repeat"/>
    <property type="match status" value="1"/>
</dbReference>
<dbReference type="HAMAP" id="MF_01384">
    <property type="entry name" value="UreD"/>
    <property type="match status" value="1"/>
</dbReference>
<feature type="region of interest" description="Disordered" evidence="3">
    <location>
        <begin position="374"/>
        <end position="544"/>
    </location>
</feature>
<feature type="region of interest" description="Disordered" evidence="3">
    <location>
        <begin position="1042"/>
        <end position="1062"/>
    </location>
</feature>
<dbReference type="VEuPathDB" id="FungiDB:CHGG_02681"/>
<feature type="compositionally biased region" description="Low complexity" evidence="3">
    <location>
        <begin position="1438"/>
        <end position="1447"/>
    </location>
</feature>
<keyword evidence="1" id="KW-0143">Chaperone</keyword>
<feature type="compositionally biased region" description="Acidic residues" evidence="3">
    <location>
        <begin position="1615"/>
        <end position="1642"/>
    </location>
</feature>
<feature type="coiled-coil region" evidence="2">
    <location>
        <begin position="1271"/>
        <end position="1298"/>
    </location>
</feature>
<feature type="compositionally biased region" description="Low complexity" evidence="3">
    <location>
        <begin position="424"/>
        <end position="436"/>
    </location>
</feature>
<feature type="region of interest" description="Disordered" evidence="3">
    <location>
        <begin position="1425"/>
        <end position="1478"/>
    </location>
</feature>
<dbReference type="GO" id="GO:0003682">
    <property type="term" value="F:chromatin binding"/>
    <property type="evidence" value="ECO:0007669"/>
    <property type="project" value="TreeGrafter"/>
</dbReference>
<dbReference type="STRING" id="306901.Q2HAS3"/>
<proteinExistence type="inferred from homology"/>
<dbReference type="Pfam" id="PF24571">
    <property type="entry name" value="HEAT_SCC3-SA"/>
    <property type="match status" value="1"/>
</dbReference>
<reference evidence="6" key="1">
    <citation type="journal article" date="2015" name="Genome Announc.">
        <title>Draft genome sequence of the cellulolytic fungus Chaetomium globosum.</title>
        <authorList>
            <person name="Cuomo C.A."/>
            <person name="Untereiner W.A."/>
            <person name="Ma L.-J."/>
            <person name="Grabherr M."/>
            <person name="Birren B.W."/>
        </authorList>
    </citation>
    <scope>NUCLEOTIDE SEQUENCE [LARGE SCALE GENOMIC DNA]</scope>
    <source>
        <strain evidence="6">ATCC 6205 / CBS 148.51 / DSM 1962 / NBRC 6347 / NRRL 1970</strain>
    </source>
</reference>
<feature type="compositionally biased region" description="Low complexity" evidence="3">
    <location>
        <begin position="1544"/>
        <end position="1580"/>
    </location>
</feature>
<dbReference type="PROSITE" id="PS51425">
    <property type="entry name" value="SCD"/>
    <property type="match status" value="1"/>
</dbReference>
<dbReference type="GeneID" id="4389206"/>
<organism evidence="5 6">
    <name type="scientific">Chaetomium globosum (strain ATCC 6205 / CBS 148.51 / DSM 1962 / NBRC 6347 / NRRL 1970)</name>
    <name type="common">Soil fungus</name>
    <dbReference type="NCBI Taxonomy" id="306901"/>
    <lineage>
        <taxon>Eukaryota</taxon>
        <taxon>Fungi</taxon>
        <taxon>Dikarya</taxon>
        <taxon>Ascomycota</taxon>
        <taxon>Pezizomycotina</taxon>
        <taxon>Sordariomycetes</taxon>
        <taxon>Sordariomycetidae</taxon>
        <taxon>Sordariales</taxon>
        <taxon>Chaetomiaceae</taxon>
        <taxon>Chaetomium</taxon>
    </lineage>
</organism>
<dbReference type="EMBL" id="CH408030">
    <property type="protein sequence ID" value="EAQ90746.1"/>
    <property type="molecule type" value="Genomic_DNA"/>
</dbReference>
<evidence type="ECO:0000256" key="2">
    <source>
        <dbReference type="SAM" id="Coils"/>
    </source>
</evidence>
<dbReference type="InterPro" id="IPR011989">
    <property type="entry name" value="ARM-like"/>
</dbReference>
<feature type="compositionally biased region" description="Polar residues" evidence="3">
    <location>
        <begin position="383"/>
        <end position="404"/>
    </location>
</feature>
<dbReference type="Pfam" id="PF21581">
    <property type="entry name" value="SCD"/>
    <property type="match status" value="1"/>
</dbReference>